<dbReference type="Proteomes" id="UP000280685">
    <property type="component" value="Chromosome 2"/>
</dbReference>
<dbReference type="EMBL" id="LR026965">
    <property type="protein sequence ID" value="VBB75879.1"/>
    <property type="molecule type" value="Genomic_DNA"/>
</dbReference>
<evidence type="ECO:0000313" key="2">
    <source>
        <dbReference type="Proteomes" id="UP000280685"/>
    </source>
</evidence>
<gene>
    <name evidence="1" type="ORF">PODCO_207735</name>
</gene>
<sequence length="264" mass="29740">MMSGQGNPTRHIPSFVQQFYQNDQPLADHFYQASHLPSYQSDEQSLGYEFYLSAQIAGLQPYQGARITTGQSIGHQYYQPDLLANPQSYQAEQTTPYQPAEPRLPSLNYQGDFTNPHNHSATIDPNESSSLYLTHLPPDITVTTLLDTICLSVPELDDRIFTCSIRPPSPTQGYHHAAATIITFSRAGAERLCDRINNPLFLSISGIRYNCIWNRTVAEPPEMRVPEHHSRVLLISLRSADFAGFVNRLVPLLQRQHGGVRFET</sequence>
<accession>A0ABY6S2X8</accession>
<name>A0ABY6S2X8_PODCO</name>
<keyword evidence="2" id="KW-1185">Reference proteome</keyword>
<protein>
    <recommendedName>
        <fullName evidence="3">RRM domain-containing protein</fullName>
    </recommendedName>
</protein>
<reference evidence="1" key="1">
    <citation type="submission" date="2018-02" db="EMBL/GenBank/DDBJ databases">
        <authorList>
            <person name="Silar P."/>
        </authorList>
    </citation>
    <scope>NUCLEOTIDE SEQUENCE [LARGE SCALE GENOMIC DNA]</scope>
    <source>
        <strain evidence="1">T</strain>
    </source>
</reference>
<organism evidence="1 2">
    <name type="scientific">Podospora comata</name>
    <dbReference type="NCBI Taxonomy" id="48703"/>
    <lineage>
        <taxon>Eukaryota</taxon>
        <taxon>Fungi</taxon>
        <taxon>Dikarya</taxon>
        <taxon>Ascomycota</taxon>
        <taxon>Pezizomycotina</taxon>
        <taxon>Sordariomycetes</taxon>
        <taxon>Sordariomycetidae</taxon>
        <taxon>Sordariales</taxon>
        <taxon>Podosporaceae</taxon>
        <taxon>Podospora</taxon>
    </lineage>
</organism>
<evidence type="ECO:0008006" key="3">
    <source>
        <dbReference type="Google" id="ProtNLM"/>
    </source>
</evidence>
<proteinExistence type="predicted"/>
<evidence type="ECO:0000313" key="1">
    <source>
        <dbReference type="EMBL" id="VBB75879.1"/>
    </source>
</evidence>